<feature type="transmembrane region" description="Helical" evidence="1">
    <location>
        <begin position="112"/>
        <end position="134"/>
    </location>
</feature>
<dbReference type="InterPro" id="IPR043128">
    <property type="entry name" value="Rev_trsase/Diguanyl_cyclase"/>
</dbReference>
<dbReference type="NCBIfam" id="TIGR00254">
    <property type="entry name" value="GGDEF"/>
    <property type="match status" value="1"/>
</dbReference>
<dbReference type="PANTHER" id="PTHR44757">
    <property type="entry name" value="DIGUANYLATE CYCLASE DGCP"/>
    <property type="match status" value="1"/>
</dbReference>
<proteinExistence type="predicted"/>
<feature type="transmembrane region" description="Helical" evidence="1">
    <location>
        <begin position="65"/>
        <end position="92"/>
    </location>
</feature>
<dbReference type="InterPro" id="IPR052155">
    <property type="entry name" value="Biofilm_reg_signaling"/>
</dbReference>
<dbReference type="CDD" id="cd01949">
    <property type="entry name" value="GGDEF"/>
    <property type="match status" value="1"/>
</dbReference>
<name>A0ABP8S0E4_9PSEU</name>
<keyword evidence="1" id="KW-0472">Membrane</keyword>
<accession>A0ABP8S0E4</accession>
<dbReference type="Proteomes" id="UP001501598">
    <property type="component" value="Unassembled WGS sequence"/>
</dbReference>
<keyword evidence="1" id="KW-1133">Transmembrane helix</keyword>
<dbReference type="EMBL" id="BAABGT010000086">
    <property type="protein sequence ID" value="GAA4554878.1"/>
    <property type="molecule type" value="Genomic_DNA"/>
</dbReference>
<feature type="domain" description="GGDEF" evidence="2">
    <location>
        <begin position="263"/>
        <end position="399"/>
    </location>
</feature>
<evidence type="ECO:0000313" key="3">
    <source>
        <dbReference type="EMBL" id="GAA4554878.1"/>
    </source>
</evidence>
<dbReference type="Gene3D" id="3.30.70.270">
    <property type="match status" value="1"/>
</dbReference>
<protein>
    <submittedName>
        <fullName evidence="3">GGDEF domain-containing protein</fullName>
    </submittedName>
</protein>
<reference evidence="4" key="1">
    <citation type="journal article" date="2019" name="Int. J. Syst. Evol. Microbiol.">
        <title>The Global Catalogue of Microorganisms (GCM) 10K type strain sequencing project: providing services to taxonomists for standard genome sequencing and annotation.</title>
        <authorList>
            <consortium name="The Broad Institute Genomics Platform"/>
            <consortium name="The Broad Institute Genome Sequencing Center for Infectious Disease"/>
            <person name="Wu L."/>
            <person name="Ma J."/>
        </authorList>
    </citation>
    <scope>NUCLEOTIDE SEQUENCE [LARGE SCALE GENOMIC DNA]</scope>
    <source>
        <strain evidence="4">JCM 17906</strain>
    </source>
</reference>
<organism evidence="3 4">
    <name type="scientific">Pseudonocardia xishanensis</name>
    <dbReference type="NCBI Taxonomy" id="630995"/>
    <lineage>
        <taxon>Bacteria</taxon>
        <taxon>Bacillati</taxon>
        <taxon>Actinomycetota</taxon>
        <taxon>Actinomycetes</taxon>
        <taxon>Pseudonocardiales</taxon>
        <taxon>Pseudonocardiaceae</taxon>
        <taxon>Pseudonocardia</taxon>
    </lineage>
</organism>
<dbReference type="Pfam" id="PF00990">
    <property type="entry name" value="GGDEF"/>
    <property type="match status" value="1"/>
</dbReference>
<dbReference type="SMART" id="SM00267">
    <property type="entry name" value="GGDEF"/>
    <property type="match status" value="1"/>
</dbReference>
<evidence type="ECO:0000313" key="4">
    <source>
        <dbReference type="Proteomes" id="UP001501598"/>
    </source>
</evidence>
<dbReference type="PROSITE" id="PS50887">
    <property type="entry name" value="GGDEF"/>
    <property type="match status" value="1"/>
</dbReference>
<comment type="caution">
    <text evidence="3">The sequence shown here is derived from an EMBL/GenBank/DDBJ whole genome shotgun (WGS) entry which is preliminary data.</text>
</comment>
<dbReference type="InterPro" id="IPR000160">
    <property type="entry name" value="GGDEF_dom"/>
</dbReference>
<sequence>MLLIISAAFTLTALLWTDLQVSSRELLLAGLLVALGVVHTEVVADIEANRREATNTLRPAGDIGYFDITSAWTVSAALLLPGALSSTATFVMLTHHWTRALRPAGNLAYRGLYSRATSMLACLGTAAVLQTGGVQLAEGVSDLPRLGVVLGALAVYWLINTGLVVLVIPLSRPDLTLRDAIGTGAENVLELGTIGLGGILATTLAGSSPWMAVMLLPLVLLLHRFYAVQQIEQSTDGDRGLLNSAAWHRRARRELRECARRRQPAALLLIDLVGFRAFATSRGRRAADEALSSISLGLLEVAGPDDLLGRFGRHDFAVLVPSAAEQDLEQLARKFIGAVEAVEVEHADGGPSPDSFSAAVGCAEFPVSGLTTKDLVSSANQALTRARTGGAGGFEVHAPRGSDAEVSLHDFLASRKKRYG</sequence>
<evidence type="ECO:0000259" key="2">
    <source>
        <dbReference type="PROSITE" id="PS50887"/>
    </source>
</evidence>
<keyword evidence="1" id="KW-0812">Transmembrane</keyword>
<evidence type="ECO:0000256" key="1">
    <source>
        <dbReference type="SAM" id="Phobius"/>
    </source>
</evidence>
<dbReference type="SUPFAM" id="SSF55073">
    <property type="entry name" value="Nucleotide cyclase"/>
    <property type="match status" value="1"/>
</dbReference>
<keyword evidence="4" id="KW-1185">Reference proteome</keyword>
<gene>
    <name evidence="3" type="ORF">GCM10023175_53980</name>
</gene>
<dbReference type="InterPro" id="IPR029787">
    <property type="entry name" value="Nucleotide_cyclase"/>
</dbReference>
<feature type="transmembrane region" description="Helical" evidence="1">
    <location>
        <begin position="199"/>
        <end position="222"/>
    </location>
</feature>
<dbReference type="PANTHER" id="PTHR44757:SF2">
    <property type="entry name" value="BIOFILM ARCHITECTURE MAINTENANCE PROTEIN MBAA"/>
    <property type="match status" value="1"/>
</dbReference>
<feature type="transmembrane region" description="Helical" evidence="1">
    <location>
        <begin position="146"/>
        <end position="168"/>
    </location>
</feature>